<protein>
    <submittedName>
        <fullName evidence="1">Uncharacterized protein</fullName>
    </submittedName>
</protein>
<comment type="caution">
    <text evidence="1">The sequence shown here is derived from an EMBL/GenBank/DDBJ whole genome shotgun (WGS) entry which is preliminary data.</text>
</comment>
<dbReference type="EMBL" id="JAODOR010000014">
    <property type="protein sequence ID" value="MCT9002987.1"/>
    <property type="molecule type" value="Genomic_DNA"/>
</dbReference>
<evidence type="ECO:0000313" key="1">
    <source>
        <dbReference type="EMBL" id="MCT9002987.1"/>
    </source>
</evidence>
<dbReference type="Proteomes" id="UP001300496">
    <property type="component" value="Unassembled WGS sequence"/>
</dbReference>
<keyword evidence="2" id="KW-1185">Reference proteome</keyword>
<gene>
    <name evidence="1" type="ORF">N4R40_11480</name>
</gene>
<evidence type="ECO:0000313" key="2">
    <source>
        <dbReference type="Proteomes" id="UP001300496"/>
    </source>
</evidence>
<accession>A0ABT2PEC9</accession>
<name>A0ABT2PEC9_9MICO</name>
<organism evidence="1 2">
    <name type="scientific">Microbacterium memoriense</name>
    <dbReference type="NCBI Taxonomy" id="2978350"/>
    <lineage>
        <taxon>Bacteria</taxon>
        <taxon>Bacillati</taxon>
        <taxon>Actinomycetota</taxon>
        <taxon>Actinomycetes</taxon>
        <taxon>Micrococcales</taxon>
        <taxon>Microbacteriaceae</taxon>
        <taxon>Microbacterium</taxon>
    </lineage>
</organism>
<dbReference type="RefSeq" id="WP_261607523.1">
    <property type="nucleotide sequence ID" value="NZ_JAODOR010000014.1"/>
</dbReference>
<proteinExistence type="predicted"/>
<reference evidence="1 2" key="1">
    <citation type="journal article" date="2024" name="Int. J. Syst. Evol. Microbiol.">
        <title>Microbacterium memoriense sp. nov., a member of the Actinomycetota from marine beach sediment of the north coast of Portugal.</title>
        <authorList>
            <person name="Santos J.D.N.D."/>
            <person name="Klimek D."/>
            <person name="Calusinska M."/>
            <person name="Lobo-da-Cunha A."/>
            <person name="Catita J."/>
            <person name="Goncalves H."/>
            <person name="Gonzalez I."/>
            <person name="Lage O.M."/>
        </authorList>
    </citation>
    <scope>NUCLEOTIDE SEQUENCE [LARGE SCALE GENOMIC DNA]</scope>
    <source>
        <strain evidence="1 2">PMIC_1C1B</strain>
    </source>
</reference>
<sequence>MDACAALADVVSRIAQRGYSNGRFLREVGRIGGVRRGPLWLTDAASGGRNMLRGRGFRPVLDDATDGQARHFAGTVAVSARLGGRLAR</sequence>